<evidence type="ECO:0000313" key="3">
    <source>
        <dbReference type="Proteomes" id="UP000325302"/>
    </source>
</evidence>
<sequence>MSKTVLITGCSRGLGLELAYQYARDGHRVHACAREPGRSEALLALVANYPEQISLHGLDVTSDSQIKALDRALGDERIDLLIHNAGCYGPRGVSLGEWERESWRQVFEVNTLSPLLLTQTLLWRVASSPGGSIAFISSIMGSLAENAGGGSLYYRSSKAALNQAAKTLAEDLRERGICVVALHPGWVKTDMGGESALLTPEESVSGLRQLLDRLSLRQSGRFFHVEGQEIPW</sequence>
<dbReference type="CDD" id="cd05325">
    <property type="entry name" value="carb_red_sniffer_like_SDR_c"/>
    <property type="match status" value="1"/>
</dbReference>
<dbReference type="Gene3D" id="3.40.50.720">
    <property type="entry name" value="NAD(P)-binding Rossmann-like Domain"/>
    <property type="match status" value="1"/>
</dbReference>
<dbReference type="InterPro" id="IPR036291">
    <property type="entry name" value="NAD(P)-bd_dom_sf"/>
</dbReference>
<dbReference type="InterPro" id="IPR052184">
    <property type="entry name" value="SDR_enzymes"/>
</dbReference>
<evidence type="ECO:0000256" key="1">
    <source>
        <dbReference type="RuleBase" id="RU000363"/>
    </source>
</evidence>
<name>A0A5A9W061_9GAMM</name>
<protein>
    <submittedName>
        <fullName evidence="2">SDR family oxidoreductase</fullName>
    </submittedName>
</protein>
<comment type="caution">
    <text evidence="2">The sequence shown here is derived from an EMBL/GenBank/DDBJ whole genome shotgun (WGS) entry which is preliminary data.</text>
</comment>
<dbReference type="PANTHER" id="PTHR45458:SF1">
    <property type="entry name" value="SHORT CHAIN DEHYDROGENASE"/>
    <property type="match status" value="1"/>
</dbReference>
<organism evidence="2 3">
    <name type="scientific">Nitrincola tapanii</name>
    <dbReference type="NCBI Taxonomy" id="1708751"/>
    <lineage>
        <taxon>Bacteria</taxon>
        <taxon>Pseudomonadati</taxon>
        <taxon>Pseudomonadota</taxon>
        <taxon>Gammaproteobacteria</taxon>
        <taxon>Oceanospirillales</taxon>
        <taxon>Oceanospirillaceae</taxon>
        <taxon>Nitrincola</taxon>
    </lineage>
</organism>
<dbReference type="PANTHER" id="PTHR45458">
    <property type="entry name" value="SHORT-CHAIN DEHYDROGENASE/REDUCTASE SDR"/>
    <property type="match status" value="1"/>
</dbReference>
<dbReference type="PRINTS" id="PR00081">
    <property type="entry name" value="GDHRDH"/>
</dbReference>
<dbReference type="AlphaFoldDB" id="A0A5A9W061"/>
<dbReference type="RefSeq" id="WP_149391372.1">
    <property type="nucleotide sequence ID" value="NZ_SMRS01000007.1"/>
</dbReference>
<reference evidence="2 3" key="1">
    <citation type="submission" date="2019-03" db="EMBL/GenBank/DDBJ databases">
        <title>Nitrincola sp. nov. isolated from an Indian soda lake.</title>
        <authorList>
            <person name="Joshi A."/>
            <person name="Thite S.V."/>
            <person name="Joseph N."/>
            <person name="Dhotre D."/>
            <person name="Moorthy M."/>
            <person name="Shouche Y.S."/>
        </authorList>
    </citation>
    <scope>NUCLEOTIDE SEQUENCE [LARGE SCALE GENOMIC DNA]</scope>
    <source>
        <strain evidence="2 3">MEB193</strain>
    </source>
</reference>
<dbReference type="PRINTS" id="PR00080">
    <property type="entry name" value="SDRFAMILY"/>
</dbReference>
<gene>
    <name evidence="2" type="ORF">E1H14_10205</name>
</gene>
<comment type="similarity">
    <text evidence="1">Belongs to the short-chain dehydrogenases/reductases (SDR) family.</text>
</comment>
<dbReference type="Proteomes" id="UP000325302">
    <property type="component" value="Unassembled WGS sequence"/>
</dbReference>
<accession>A0A5A9W061</accession>
<dbReference type="EMBL" id="SMRS01000007">
    <property type="protein sequence ID" value="KAA0874140.1"/>
    <property type="molecule type" value="Genomic_DNA"/>
</dbReference>
<dbReference type="SUPFAM" id="SSF51735">
    <property type="entry name" value="NAD(P)-binding Rossmann-fold domains"/>
    <property type="match status" value="1"/>
</dbReference>
<dbReference type="OrthoDB" id="5786478at2"/>
<keyword evidence="3" id="KW-1185">Reference proteome</keyword>
<proteinExistence type="inferred from homology"/>
<evidence type="ECO:0000313" key="2">
    <source>
        <dbReference type="EMBL" id="KAA0874140.1"/>
    </source>
</evidence>
<dbReference type="GO" id="GO:0016616">
    <property type="term" value="F:oxidoreductase activity, acting on the CH-OH group of donors, NAD or NADP as acceptor"/>
    <property type="evidence" value="ECO:0007669"/>
    <property type="project" value="TreeGrafter"/>
</dbReference>
<dbReference type="InterPro" id="IPR002347">
    <property type="entry name" value="SDR_fam"/>
</dbReference>
<dbReference type="Pfam" id="PF00106">
    <property type="entry name" value="adh_short"/>
    <property type="match status" value="1"/>
</dbReference>